<evidence type="ECO:0000256" key="6">
    <source>
        <dbReference type="PIRNR" id="PIRNR016262"/>
    </source>
</evidence>
<evidence type="ECO:0000256" key="9">
    <source>
        <dbReference type="PIRSR" id="PIRSR016262-3"/>
    </source>
</evidence>
<dbReference type="SUPFAM" id="SSF55681">
    <property type="entry name" value="Class II aaRS and biotin synthetases"/>
    <property type="match status" value="1"/>
</dbReference>
<dbReference type="HAMAP" id="MF_00013">
    <property type="entry name" value="LipB"/>
    <property type="match status" value="1"/>
</dbReference>
<comment type="caution">
    <text evidence="11">The sequence shown here is derived from an EMBL/GenBank/DDBJ whole genome shotgun (WGS) entry which is preliminary data.</text>
</comment>
<name>A0A1V9FX77_9BACT</name>
<dbReference type="Pfam" id="PF21948">
    <property type="entry name" value="LplA-B_cat"/>
    <property type="match status" value="1"/>
</dbReference>
<keyword evidence="3 5" id="KW-0012">Acyltransferase</keyword>
<keyword evidence="12" id="KW-1185">Reference proteome</keyword>
<dbReference type="GO" id="GO:0005737">
    <property type="term" value="C:cytoplasm"/>
    <property type="evidence" value="ECO:0007669"/>
    <property type="project" value="UniProtKB-SubCell"/>
</dbReference>
<dbReference type="InterPro" id="IPR004143">
    <property type="entry name" value="BPL_LPL_catalytic"/>
</dbReference>
<comment type="pathway">
    <text evidence="1 5 6">Protein modification; protein lipoylation via endogenous pathway; protein N(6)-(lipoyl)lysine from octanoyl-[acyl-carrier-protein]: step 1/2.</text>
</comment>
<evidence type="ECO:0000259" key="10">
    <source>
        <dbReference type="PROSITE" id="PS51733"/>
    </source>
</evidence>
<evidence type="ECO:0000256" key="2">
    <source>
        <dbReference type="ARBA" id="ARBA00022679"/>
    </source>
</evidence>
<comment type="subcellular location">
    <subcellularLocation>
        <location evidence="5">Cytoplasm</location>
    </subcellularLocation>
</comment>
<dbReference type="InterPro" id="IPR000544">
    <property type="entry name" value="Octanoyltransferase"/>
</dbReference>
<keyword evidence="2 5" id="KW-0808">Transferase</keyword>
<dbReference type="GO" id="GO:0033819">
    <property type="term" value="F:lipoyl(octanoyl) transferase activity"/>
    <property type="evidence" value="ECO:0007669"/>
    <property type="project" value="UniProtKB-EC"/>
</dbReference>
<feature type="domain" description="BPL/LPL catalytic" evidence="10">
    <location>
        <begin position="73"/>
        <end position="261"/>
    </location>
</feature>
<feature type="active site" description="Acyl-thioester intermediate" evidence="5 7">
    <location>
        <position position="222"/>
    </location>
</feature>
<organism evidence="11 12">
    <name type="scientific">Niastella populi</name>
    <dbReference type="NCBI Taxonomy" id="550983"/>
    <lineage>
        <taxon>Bacteria</taxon>
        <taxon>Pseudomonadati</taxon>
        <taxon>Bacteroidota</taxon>
        <taxon>Chitinophagia</taxon>
        <taxon>Chitinophagales</taxon>
        <taxon>Chitinophagaceae</taxon>
        <taxon>Niastella</taxon>
    </lineage>
</organism>
<accession>A0A1V9FX77</accession>
<reference evidence="12" key="1">
    <citation type="submission" date="2016-04" db="EMBL/GenBank/DDBJ databases">
        <authorList>
            <person name="Chen L."/>
            <person name="Zhuang W."/>
            <person name="Wang G."/>
        </authorList>
    </citation>
    <scope>NUCLEOTIDE SEQUENCE [LARGE SCALE GENOMIC DNA]</scope>
    <source>
        <strain evidence="12">208</strain>
    </source>
</reference>
<dbReference type="EC" id="2.3.1.181" evidence="5 6"/>
<dbReference type="RefSeq" id="WP_081163834.1">
    <property type="nucleotide sequence ID" value="NZ_LWBP01000112.1"/>
</dbReference>
<evidence type="ECO:0000313" key="11">
    <source>
        <dbReference type="EMBL" id="OQP62952.1"/>
    </source>
</evidence>
<dbReference type="Gene3D" id="3.30.930.10">
    <property type="entry name" value="Bira Bifunctional Protein, Domain 2"/>
    <property type="match status" value="1"/>
</dbReference>
<comment type="function">
    <text evidence="4 5 6">Catalyzes the transfer of endogenously produced octanoic acid from octanoyl-acyl-carrier-protein onto the lipoyl domains of lipoate-dependent enzymes. Lipoyl-ACP can also act as a substrate although octanoyl-ACP is likely to be the physiological substrate.</text>
</comment>
<dbReference type="PANTHER" id="PTHR10993">
    <property type="entry name" value="OCTANOYLTRANSFERASE"/>
    <property type="match status" value="1"/>
</dbReference>
<gene>
    <name evidence="5" type="primary">lipB</name>
    <name evidence="11" type="ORF">A4R26_17380</name>
</gene>
<dbReference type="NCBIfam" id="NF010925">
    <property type="entry name" value="PRK14345.1"/>
    <property type="match status" value="1"/>
</dbReference>
<evidence type="ECO:0000256" key="5">
    <source>
        <dbReference type="HAMAP-Rule" id="MF_00013"/>
    </source>
</evidence>
<comment type="similarity">
    <text evidence="5 6">Belongs to the LipB family.</text>
</comment>
<evidence type="ECO:0000256" key="4">
    <source>
        <dbReference type="ARBA" id="ARBA00024732"/>
    </source>
</evidence>
<dbReference type="CDD" id="cd16444">
    <property type="entry name" value="LipB"/>
    <property type="match status" value="1"/>
</dbReference>
<dbReference type="NCBIfam" id="TIGR00214">
    <property type="entry name" value="lipB"/>
    <property type="match status" value="1"/>
</dbReference>
<evidence type="ECO:0000256" key="3">
    <source>
        <dbReference type="ARBA" id="ARBA00023315"/>
    </source>
</evidence>
<dbReference type="GO" id="GO:0009249">
    <property type="term" value="P:protein lipoylation"/>
    <property type="evidence" value="ECO:0007669"/>
    <property type="project" value="InterPro"/>
</dbReference>
<dbReference type="EMBL" id="LWBP01000112">
    <property type="protein sequence ID" value="OQP62952.1"/>
    <property type="molecule type" value="Genomic_DNA"/>
</dbReference>
<evidence type="ECO:0000313" key="12">
    <source>
        <dbReference type="Proteomes" id="UP000192276"/>
    </source>
</evidence>
<dbReference type="UniPathway" id="UPA00538">
    <property type="reaction ID" value="UER00592"/>
</dbReference>
<dbReference type="PIRSF" id="PIRSF016262">
    <property type="entry name" value="LPLase"/>
    <property type="match status" value="1"/>
</dbReference>
<dbReference type="STRING" id="550983.A4R26_17380"/>
<proteinExistence type="inferred from homology"/>
<dbReference type="OrthoDB" id="9787061at2"/>
<dbReference type="PANTHER" id="PTHR10993:SF12">
    <property type="entry name" value="OCTANOYLTRANSFERASE"/>
    <property type="match status" value="1"/>
</dbReference>
<protein>
    <recommendedName>
        <fullName evidence="5 6">Octanoyltransferase</fullName>
        <ecNumber evidence="5 6">2.3.1.181</ecNumber>
    </recommendedName>
    <alternativeName>
        <fullName evidence="5">Lipoate-protein ligase B</fullName>
    </alternativeName>
    <alternativeName>
        <fullName evidence="5">Lipoyl/octanoyl transferase</fullName>
    </alternativeName>
    <alternativeName>
        <fullName evidence="5">Octanoyl-[acyl-carrier-protein]-protein N-octanoyltransferase</fullName>
    </alternativeName>
</protein>
<feature type="binding site" evidence="5 8">
    <location>
        <begin position="204"/>
        <end position="206"/>
    </location>
    <ligand>
        <name>substrate</name>
    </ligand>
</feature>
<sequence>METSNKQGVLFRDLGQIEYRNAWDLQEQLLQENVAVKAEIRNRKVALQDISSPSGEAAGQLVINAIDNEVVAPSTTHYLLFVEHPPVYTLGKSGDIENVLISEEERAAKGISFYHTNRGGDITFHGKEQLVGYPILDLERFYTDIGKYLRNLEDVIIATMADYGLKGERSPGETGVWMDAAIKGKERKICAMGIRCSRWVTMHGFAFNVNTDLSYFDYIIPCGIQNKQVTSMEKELGRKLEMKEVKERVKHHFERVFDVELI</sequence>
<feature type="site" description="Lowers pKa of active site Cys" evidence="5 9">
    <location>
        <position position="188"/>
    </location>
</feature>
<evidence type="ECO:0000256" key="7">
    <source>
        <dbReference type="PIRSR" id="PIRSR016262-1"/>
    </source>
</evidence>
<dbReference type="PROSITE" id="PS51733">
    <property type="entry name" value="BPL_LPL_CATALYTIC"/>
    <property type="match status" value="1"/>
</dbReference>
<keyword evidence="5" id="KW-0963">Cytoplasm</keyword>
<evidence type="ECO:0000256" key="1">
    <source>
        <dbReference type="ARBA" id="ARBA00004821"/>
    </source>
</evidence>
<evidence type="ECO:0000256" key="8">
    <source>
        <dbReference type="PIRSR" id="PIRSR016262-2"/>
    </source>
</evidence>
<dbReference type="Proteomes" id="UP000192276">
    <property type="component" value="Unassembled WGS sequence"/>
</dbReference>
<comment type="miscellaneous">
    <text evidence="5">In the reaction, the free carboxyl group of octanoic acid is attached via an amide linkage to the epsilon-amino group of a specific lysine residue of lipoyl domains of lipoate-dependent enzymes.</text>
</comment>
<dbReference type="AlphaFoldDB" id="A0A1V9FX77"/>
<comment type="catalytic activity">
    <reaction evidence="5 6">
        <text>octanoyl-[ACP] + L-lysyl-[protein] = N(6)-octanoyl-L-lysyl-[protein] + holo-[ACP] + H(+)</text>
        <dbReference type="Rhea" id="RHEA:17665"/>
        <dbReference type="Rhea" id="RHEA-COMP:9636"/>
        <dbReference type="Rhea" id="RHEA-COMP:9685"/>
        <dbReference type="Rhea" id="RHEA-COMP:9752"/>
        <dbReference type="Rhea" id="RHEA-COMP:9928"/>
        <dbReference type="ChEBI" id="CHEBI:15378"/>
        <dbReference type="ChEBI" id="CHEBI:29969"/>
        <dbReference type="ChEBI" id="CHEBI:64479"/>
        <dbReference type="ChEBI" id="CHEBI:78463"/>
        <dbReference type="ChEBI" id="CHEBI:78809"/>
        <dbReference type="EC" id="2.3.1.181"/>
    </reaction>
</comment>
<dbReference type="InterPro" id="IPR045864">
    <property type="entry name" value="aa-tRNA-synth_II/BPL/LPL"/>
</dbReference>
<feature type="binding site" evidence="5 8">
    <location>
        <begin position="191"/>
        <end position="193"/>
    </location>
    <ligand>
        <name>substrate</name>
    </ligand>
</feature>
<feature type="binding site" evidence="5 8">
    <location>
        <begin position="118"/>
        <end position="125"/>
    </location>
    <ligand>
        <name>substrate</name>
    </ligand>
</feature>